<protein>
    <submittedName>
        <fullName evidence="1">Uncharacterized protein</fullName>
    </submittedName>
</protein>
<organism evidence="1 2">
    <name type="scientific">Candidatus Woesebacteria bacterium RIFCSPHIGHO2_02_FULL_39_13</name>
    <dbReference type="NCBI Taxonomy" id="1802505"/>
    <lineage>
        <taxon>Bacteria</taxon>
        <taxon>Candidatus Woeseibacteriota</taxon>
    </lineage>
</organism>
<evidence type="ECO:0000313" key="1">
    <source>
        <dbReference type="EMBL" id="OGM32048.1"/>
    </source>
</evidence>
<dbReference type="Proteomes" id="UP000177169">
    <property type="component" value="Unassembled WGS sequence"/>
</dbReference>
<proteinExistence type="predicted"/>
<dbReference type="AlphaFoldDB" id="A0A1F7YZA3"/>
<comment type="caution">
    <text evidence="1">The sequence shown here is derived from an EMBL/GenBank/DDBJ whole genome shotgun (WGS) entry which is preliminary data.</text>
</comment>
<name>A0A1F7YZA3_9BACT</name>
<evidence type="ECO:0000313" key="2">
    <source>
        <dbReference type="Proteomes" id="UP000177169"/>
    </source>
</evidence>
<gene>
    <name evidence="1" type="ORF">A3D01_02915</name>
</gene>
<dbReference type="EMBL" id="MGGR01000036">
    <property type="protein sequence ID" value="OGM32048.1"/>
    <property type="molecule type" value="Genomic_DNA"/>
</dbReference>
<accession>A0A1F7YZA3</accession>
<reference evidence="1 2" key="1">
    <citation type="journal article" date="2016" name="Nat. Commun.">
        <title>Thousands of microbial genomes shed light on interconnected biogeochemical processes in an aquifer system.</title>
        <authorList>
            <person name="Anantharaman K."/>
            <person name="Brown C.T."/>
            <person name="Hug L.A."/>
            <person name="Sharon I."/>
            <person name="Castelle C.J."/>
            <person name="Probst A.J."/>
            <person name="Thomas B.C."/>
            <person name="Singh A."/>
            <person name="Wilkins M.J."/>
            <person name="Karaoz U."/>
            <person name="Brodie E.L."/>
            <person name="Williams K.H."/>
            <person name="Hubbard S.S."/>
            <person name="Banfield J.F."/>
        </authorList>
    </citation>
    <scope>NUCLEOTIDE SEQUENCE [LARGE SCALE GENOMIC DNA]</scope>
</reference>
<sequence length="146" mass="17706">MSSQDSFKIYYELGVMPGFRPFPIEFGDTELILYDRDKVKKIEIKYVDIDYVLKVPLFLVWQVEPLNWQIQIFLIRNILVDYSKEEIKDIRQWFPSIPLLTPESFGYGLKMFSPERNRLLEKFKMYGVKVTERFVVKEYKFEKLRK</sequence>